<keyword evidence="1" id="KW-0812">Transmembrane</keyword>
<proteinExistence type="predicted"/>
<keyword evidence="4" id="KW-1185">Reference proteome</keyword>
<dbReference type="InterPro" id="IPR018706">
    <property type="entry name" value="DUF2214_membrane"/>
</dbReference>
<keyword evidence="1" id="KW-0472">Membrane</keyword>
<accession>A0ABD3NCJ3</accession>
<dbReference type="Proteomes" id="UP001530400">
    <property type="component" value="Unassembled WGS sequence"/>
</dbReference>
<feature type="transmembrane region" description="Helical" evidence="1">
    <location>
        <begin position="127"/>
        <end position="147"/>
    </location>
</feature>
<feature type="chain" id="PRO_5044840758" evidence="2">
    <location>
        <begin position="18"/>
        <end position="491"/>
    </location>
</feature>
<feature type="transmembrane region" description="Helical" evidence="1">
    <location>
        <begin position="167"/>
        <end position="192"/>
    </location>
</feature>
<dbReference type="EMBL" id="JALLPJ020001224">
    <property type="protein sequence ID" value="KAL3773687.1"/>
    <property type="molecule type" value="Genomic_DNA"/>
</dbReference>
<protein>
    <submittedName>
        <fullName evidence="3">Uncharacterized protein</fullName>
    </submittedName>
</protein>
<dbReference type="AlphaFoldDB" id="A0ABD3NCJ3"/>
<evidence type="ECO:0000313" key="4">
    <source>
        <dbReference type="Proteomes" id="UP001530400"/>
    </source>
</evidence>
<feature type="transmembrane region" description="Helical" evidence="1">
    <location>
        <begin position="213"/>
        <end position="235"/>
    </location>
</feature>
<evidence type="ECO:0000256" key="2">
    <source>
        <dbReference type="SAM" id="SignalP"/>
    </source>
</evidence>
<comment type="caution">
    <text evidence="3">The sequence shown here is derived from an EMBL/GenBank/DDBJ whole genome shotgun (WGS) entry which is preliminary data.</text>
</comment>
<keyword evidence="1" id="KW-1133">Transmembrane helix</keyword>
<organism evidence="3 4">
    <name type="scientific">Cyclotella atomus</name>
    <dbReference type="NCBI Taxonomy" id="382360"/>
    <lineage>
        <taxon>Eukaryota</taxon>
        <taxon>Sar</taxon>
        <taxon>Stramenopiles</taxon>
        <taxon>Ochrophyta</taxon>
        <taxon>Bacillariophyta</taxon>
        <taxon>Coscinodiscophyceae</taxon>
        <taxon>Thalassiosirophycidae</taxon>
        <taxon>Stephanodiscales</taxon>
        <taxon>Stephanodiscaceae</taxon>
        <taxon>Cyclotella</taxon>
    </lineage>
</organism>
<gene>
    <name evidence="3" type="ORF">ACHAWO_010126</name>
</gene>
<keyword evidence="2" id="KW-0732">Signal</keyword>
<name>A0ABD3NCJ3_9STRA</name>
<dbReference type="Pfam" id="PF09980">
    <property type="entry name" value="DUF2214"/>
    <property type="match status" value="1"/>
</dbReference>
<reference evidence="3 4" key="1">
    <citation type="submission" date="2024-10" db="EMBL/GenBank/DDBJ databases">
        <title>Updated reference genomes for cyclostephanoid diatoms.</title>
        <authorList>
            <person name="Roberts W.R."/>
            <person name="Alverson A.J."/>
        </authorList>
    </citation>
    <scope>NUCLEOTIDE SEQUENCE [LARGE SCALE GENOMIC DNA]</scope>
    <source>
        <strain evidence="3 4">AJA010-31</strain>
    </source>
</reference>
<feature type="transmembrane region" description="Helical" evidence="1">
    <location>
        <begin position="93"/>
        <end position="115"/>
    </location>
</feature>
<evidence type="ECO:0000256" key="1">
    <source>
        <dbReference type="SAM" id="Phobius"/>
    </source>
</evidence>
<feature type="signal peptide" evidence="2">
    <location>
        <begin position="1"/>
        <end position="17"/>
    </location>
</feature>
<sequence>MKPSLLLISTIVISAEAWAPQPKVTTPIRSSSAHEPTFDPLDLSNVVDRHAAPTINNAFPKAAFLAAALPVLVAPEVASAATAFTPNAVPTALVAYGHFVSLAGVVATLVAERLTIKPNMTPEEEDFLAAADIGYGIFGALIAYTGYLRAVQYEKGFEFYSHEPLFWLKIAFVGIWGASSFFNTATIIKRAVDKRNGKFVPMGEKLAKRMIQICNAELVAVAIIPLTATFMARGVAYSEDIPWEAEAALAALIFVGASFKYLKEAFSFEDDVPKLGSSDNNRTYIMSSRESNGFIDRLTKKLFASESSPLSSFADEQRAERLAACRQLETIVNSCQAESRSEQISNDADGVLTDEIALDKSSGGTRISRFFRWDVPSVDQNSDGNTENSNSNNTIKSKYSNGCHKEIHELWACRALALGCGGYLKDLKRVMDDDTEATVQKEISDTSSEITFEDRKSREDKAKEVQQMMAKCVTANATELAERIEARKCKR</sequence>
<evidence type="ECO:0000313" key="3">
    <source>
        <dbReference type="EMBL" id="KAL3773687.1"/>
    </source>
</evidence>